<dbReference type="EMBL" id="CP054038">
    <property type="protein sequence ID" value="QKJ20474.1"/>
    <property type="molecule type" value="Genomic_DNA"/>
</dbReference>
<feature type="transmembrane region" description="Helical" evidence="7">
    <location>
        <begin position="83"/>
        <end position="107"/>
    </location>
</feature>
<feature type="transmembrane region" description="Helical" evidence="7">
    <location>
        <begin position="145"/>
        <end position="164"/>
    </location>
</feature>
<evidence type="ECO:0000313" key="9">
    <source>
        <dbReference type="EMBL" id="QKJ20474.1"/>
    </source>
</evidence>
<organism evidence="9 10">
    <name type="scientific">Microbacterium hominis</name>
    <dbReference type="NCBI Taxonomy" id="162426"/>
    <lineage>
        <taxon>Bacteria</taxon>
        <taxon>Bacillati</taxon>
        <taxon>Actinomycetota</taxon>
        <taxon>Actinomycetes</taxon>
        <taxon>Micrococcales</taxon>
        <taxon>Microbacteriaceae</taxon>
        <taxon>Microbacterium</taxon>
    </lineage>
</organism>
<dbReference type="Gene3D" id="1.10.3720.10">
    <property type="entry name" value="MetI-like"/>
    <property type="match status" value="1"/>
</dbReference>
<dbReference type="GO" id="GO:0055085">
    <property type="term" value="P:transmembrane transport"/>
    <property type="evidence" value="ECO:0007669"/>
    <property type="project" value="InterPro"/>
</dbReference>
<keyword evidence="4 7" id="KW-0812">Transmembrane</keyword>
<dbReference type="RefSeq" id="WP_172990899.1">
    <property type="nucleotide sequence ID" value="NZ_CP054038.1"/>
</dbReference>
<dbReference type="InterPro" id="IPR000515">
    <property type="entry name" value="MetI-like"/>
</dbReference>
<feature type="transmembrane region" description="Helical" evidence="7">
    <location>
        <begin position="208"/>
        <end position="230"/>
    </location>
</feature>
<gene>
    <name evidence="9" type="ORF">HQM25_14650</name>
</gene>
<keyword evidence="3" id="KW-1003">Cell membrane</keyword>
<feature type="domain" description="ABC transmembrane type-1" evidence="8">
    <location>
        <begin position="79"/>
        <end position="263"/>
    </location>
</feature>
<comment type="similarity">
    <text evidence="7">Belongs to the binding-protein-dependent transport system permease family.</text>
</comment>
<accession>A0A7D4PWG0</accession>
<evidence type="ECO:0000256" key="3">
    <source>
        <dbReference type="ARBA" id="ARBA00022475"/>
    </source>
</evidence>
<dbReference type="PANTHER" id="PTHR30151:SF0">
    <property type="entry name" value="ABC TRANSPORTER PERMEASE PROTEIN MJ0413-RELATED"/>
    <property type="match status" value="1"/>
</dbReference>
<feature type="transmembrane region" description="Helical" evidence="7">
    <location>
        <begin position="27"/>
        <end position="47"/>
    </location>
</feature>
<feature type="transmembrane region" description="Helical" evidence="7">
    <location>
        <begin position="119"/>
        <end position="139"/>
    </location>
</feature>
<evidence type="ECO:0000256" key="5">
    <source>
        <dbReference type="ARBA" id="ARBA00022989"/>
    </source>
</evidence>
<dbReference type="AlphaFoldDB" id="A0A7D4PWG0"/>
<evidence type="ECO:0000259" key="8">
    <source>
        <dbReference type="PROSITE" id="PS50928"/>
    </source>
</evidence>
<dbReference type="PROSITE" id="PS50928">
    <property type="entry name" value="ABC_TM1"/>
    <property type="match status" value="1"/>
</dbReference>
<sequence length="280" mass="30369">MTTLLPTRPIALRRKTARSPRRRAPRWLLVAAEVAVPLLLLAAWWIASANSTNTFFPPLQVILERLVALSQTPQFAVNVGSSLLNLVISFALASVIGVVLGSLLGLIRPLAWFVEPTLHFFRAIPPVALVPIFVSLIGFGNETRILSITLAALFPTLIAAIDGVRAVDPITNMVTRVYGIPAWQRFWQVVLPAASPRVFSGMQVSLQVAFIVMIASEMLGSSTGLGAATLLAQQSFAIADMWAGILLLGVIGYASSALFALLRRRVLRWYIASQQMGKDS</sequence>
<evidence type="ECO:0000313" key="10">
    <source>
        <dbReference type="Proteomes" id="UP000502498"/>
    </source>
</evidence>
<dbReference type="Proteomes" id="UP000502498">
    <property type="component" value="Chromosome"/>
</dbReference>
<dbReference type="CDD" id="cd06261">
    <property type="entry name" value="TM_PBP2"/>
    <property type="match status" value="1"/>
</dbReference>
<evidence type="ECO:0000256" key="4">
    <source>
        <dbReference type="ARBA" id="ARBA00022692"/>
    </source>
</evidence>
<keyword evidence="6 7" id="KW-0472">Membrane</keyword>
<evidence type="ECO:0000256" key="1">
    <source>
        <dbReference type="ARBA" id="ARBA00004651"/>
    </source>
</evidence>
<evidence type="ECO:0000256" key="7">
    <source>
        <dbReference type="RuleBase" id="RU363032"/>
    </source>
</evidence>
<protein>
    <submittedName>
        <fullName evidence="9">ABC transporter permease</fullName>
    </submittedName>
</protein>
<dbReference type="InterPro" id="IPR035906">
    <property type="entry name" value="MetI-like_sf"/>
</dbReference>
<name>A0A7D4PWG0_9MICO</name>
<dbReference type="SUPFAM" id="SSF161098">
    <property type="entry name" value="MetI-like"/>
    <property type="match status" value="1"/>
</dbReference>
<feature type="transmembrane region" description="Helical" evidence="7">
    <location>
        <begin position="242"/>
        <end position="262"/>
    </location>
</feature>
<dbReference type="GO" id="GO:0005886">
    <property type="term" value="C:plasma membrane"/>
    <property type="evidence" value="ECO:0007669"/>
    <property type="project" value="UniProtKB-SubCell"/>
</dbReference>
<evidence type="ECO:0000256" key="2">
    <source>
        <dbReference type="ARBA" id="ARBA00022448"/>
    </source>
</evidence>
<dbReference type="PANTHER" id="PTHR30151">
    <property type="entry name" value="ALKANE SULFONATE ABC TRANSPORTER-RELATED, MEMBRANE SUBUNIT"/>
    <property type="match status" value="1"/>
</dbReference>
<proteinExistence type="inferred from homology"/>
<keyword evidence="2 7" id="KW-0813">Transport</keyword>
<evidence type="ECO:0000256" key="6">
    <source>
        <dbReference type="ARBA" id="ARBA00023136"/>
    </source>
</evidence>
<reference evidence="9 10" key="1">
    <citation type="submission" date="2020-05" db="EMBL/GenBank/DDBJ databases">
        <title>Strain PA2F3 complete genome.</title>
        <authorList>
            <person name="Kim Y.-S."/>
            <person name="Kim S.-J."/>
            <person name="Jung H.-k."/>
            <person name="Kim S.-E."/>
            <person name="Kim K.-H."/>
        </authorList>
    </citation>
    <scope>NUCLEOTIDE SEQUENCE [LARGE SCALE GENOMIC DNA]</scope>
    <source>
        <strain evidence="9 10">PA2F3</strain>
    </source>
</reference>
<comment type="subcellular location">
    <subcellularLocation>
        <location evidence="1 7">Cell membrane</location>
        <topology evidence="1 7">Multi-pass membrane protein</topology>
    </subcellularLocation>
</comment>
<dbReference type="Pfam" id="PF00528">
    <property type="entry name" value="BPD_transp_1"/>
    <property type="match status" value="1"/>
</dbReference>
<keyword evidence="5 7" id="KW-1133">Transmembrane helix</keyword>